<keyword evidence="2" id="KW-0645">Protease</keyword>
<reference evidence="2 3" key="1">
    <citation type="journal article" date="2016" name="PLoS ONE">
        <title>Complete Genome Sequence and Comparative Genomics of a Novel Myxobacterium Myxococcus hansupus.</title>
        <authorList>
            <person name="Sharma G."/>
            <person name="Narwani T."/>
            <person name="Subramanian S."/>
        </authorList>
    </citation>
    <scope>NUCLEOTIDE SEQUENCE [LARGE SCALE GENOMIC DNA]</scope>
    <source>
        <strain evidence="3">mixupus</strain>
    </source>
</reference>
<gene>
    <name evidence="2" type="ORF">A176_004243</name>
</gene>
<evidence type="ECO:0000256" key="1">
    <source>
        <dbReference type="SAM" id="SignalP"/>
    </source>
</evidence>
<dbReference type="PROSITE" id="PS51257">
    <property type="entry name" value="PROKAR_LIPOPROTEIN"/>
    <property type="match status" value="1"/>
</dbReference>
<dbReference type="GO" id="GO:0008237">
    <property type="term" value="F:metallopeptidase activity"/>
    <property type="evidence" value="ECO:0007669"/>
    <property type="project" value="InterPro"/>
</dbReference>
<evidence type="ECO:0000313" key="3">
    <source>
        <dbReference type="Proteomes" id="UP000009026"/>
    </source>
</evidence>
<feature type="signal peptide" evidence="1">
    <location>
        <begin position="1"/>
        <end position="22"/>
    </location>
</feature>
<proteinExistence type="predicted"/>
<dbReference type="InterPro" id="IPR024079">
    <property type="entry name" value="MetalloPept_cat_dom_sf"/>
</dbReference>
<keyword evidence="1" id="KW-0732">Signal</keyword>
<feature type="chain" id="PRO_5005212051" evidence="1">
    <location>
        <begin position="23"/>
        <end position="264"/>
    </location>
</feature>
<dbReference type="eggNOG" id="COG5549">
    <property type="taxonomic scope" value="Bacteria"/>
</dbReference>
<evidence type="ECO:0000313" key="2">
    <source>
        <dbReference type="EMBL" id="AKQ67331.1"/>
    </source>
</evidence>
<dbReference type="PATRIC" id="fig|1297742.4.peg.4286"/>
<name>A0A0H4WV96_9BACT</name>
<dbReference type="Gene3D" id="3.40.390.10">
    <property type="entry name" value="Collagenase (Catalytic Domain)"/>
    <property type="match status" value="1"/>
</dbReference>
<dbReference type="GO" id="GO:0006508">
    <property type="term" value="P:proteolysis"/>
    <property type="evidence" value="ECO:0007669"/>
    <property type="project" value="UniProtKB-KW"/>
</dbReference>
<dbReference type="Proteomes" id="UP000009026">
    <property type="component" value="Chromosome"/>
</dbReference>
<dbReference type="InterPro" id="IPR024653">
    <property type="entry name" value="Peptidase_M10/M27/M57"/>
</dbReference>
<dbReference type="EMBL" id="CP012109">
    <property type="protein sequence ID" value="AKQ67331.1"/>
    <property type="molecule type" value="Genomic_DNA"/>
</dbReference>
<dbReference type="AlphaFoldDB" id="A0A0H4WV96"/>
<dbReference type="OrthoDB" id="259096at2"/>
<dbReference type="STRING" id="1297742.A176_004243"/>
<dbReference type="RefSeq" id="WP_002634935.1">
    <property type="nucleotide sequence ID" value="NZ_CP012109.1"/>
</dbReference>
<organism evidence="2 3">
    <name type="scientific">Pseudomyxococcus hansupus</name>
    <dbReference type="NCBI Taxonomy" id="1297742"/>
    <lineage>
        <taxon>Bacteria</taxon>
        <taxon>Pseudomonadati</taxon>
        <taxon>Myxococcota</taxon>
        <taxon>Myxococcia</taxon>
        <taxon>Myxococcales</taxon>
        <taxon>Cystobacterineae</taxon>
        <taxon>Myxococcaceae</taxon>
        <taxon>Pseudomyxococcus</taxon>
    </lineage>
</organism>
<sequence length="264" mass="27402">MPMFQKMFKGAAVLVVSGSALLTGCGADMQGGELGEQEEIIANVTEAGFPADDVMVHEGKVYVGRDAHVTLEASREMAELAKQGPEHYRTTNRVTVTTICVNPTSAFTSYSRLNTGLTQAINNYNALGLTIRLQRGGSGCQASITAQTTSGAGGSAGFPSGGRPYGVINIGTGLQSYNQGVSTHVIAHEIGHALGLRHTDYFNRSISCGGAAQNEGTAGVGAVHIPGTPTTNVTSTTSIMNSCFSASSTGVFTSSDRTALNWLF</sequence>
<protein>
    <submittedName>
        <fullName evidence="2">Milk-clotting protease</fullName>
    </submittedName>
</protein>
<keyword evidence="2" id="KW-0378">Hydrolase</keyword>
<dbReference type="KEGG" id="mym:A176_004243"/>
<keyword evidence="3" id="KW-1185">Reference proteome</keyword>
<dbReference type="Pfam" id="PF12388">
    <property type="entry name" value="Peptidase_M57"/>
    <property type="match status" value="1"/>
</dbReference>
<dbReference type="SUPFAM" id="SSF55486">
    <property type="entry name" value="Metalloproteases ('zincins'), catalytic domain"/>
    <property type="match status" value="1"/>
</dbReference>
<accession>A0A0H4WV96</accession>